<sequence length="467" mass="50874">MRTDASGAAWSQVAHASDTITIMDEDPLATYLDSLARDDCYRVTATLKESAREVTEVVYFQGANRAELGPFVRKRFLFDDLGEPPSESSDAPSSACPRPSLGDAYRVLYQAQRAGRRFLHLPRIYDMHKEDNDLVVIMEYVAGRTLREEVYERDPSPELAMRWFPLLCDGVTELHGAFQPPLIHRDLKPTNVIVSEQGLVIVDLGIARTYRPDAEGDTVHLGTRAYAPPEQFGYGQTDVRSDVYALGLLLYYLLTERDPSPAIVRNGFVDPEIPSALRPVLVRACAFDPAARFTSAAQLKTAFLEAVAAPCPASGSSPYPATNPAPAPMPPVAPPTPGTPSAPTAPAHLGAADMHDNEQPPLLSKRTIITIILWALFIICTMTLPFDPPPEKAGWPLPLLMLYYGYAIPFFTGAAVLIAGSPFVRRILHCSRKKARIWTTALGLGLVAVGIVVIGISGTIARSLGLE</sequence>
<feature type="transmembrane region" description="Helical" evidence="6">
    <location>
        <begin position="406"/>
        <end position="425"/>
    </location>
</feature>
<dbReference type="InterPro" id="IPR011009">
    <property type="entry name" value="Kinase-like_dom_sf"/>
</dbReference>
<evidence type="ECO:0000313" key="8">
    <source>
        <dbReference type="EMBL" id="NBI34418.1"/>
    </source>
</evidence>
<keyword evidence="4" id="KW-0067">ATP-binding</keyword>
<feature type="compositionally biased region" description="Pro residues" evidence="5">
    <location>
        <begin position="321"/>
        <end position="340"/>
    </location>
</feature>
<dbReference type="GO" id="GO:0004674">
    <property type="term" value="F:protein serine/threonine kinase activity"/>
    <property type="evidence" value="ECO:0007669"/>
    <property type="project" value="TreeGrafter"/>
</dbReference>
<keyword evidence="6" id="KW-0812">Transmembrane</keyword>
<keyword evidence="1" id="KW-0808">Transferase</keyword>
<gene>
    <name evidence="8" type="ORF">D1639_05105</name>
</gene>
<dbReference type="GO" id="GO:0005524">
    <property type="term" value="F:ATP binding"/>
    <property type="evidence" value="ECO:0007669"/>
    <property type="project" value="UniProtKB-KW"/>
</dbReference>
<feature type="transmembrane region" description="Helical" evidence="6">
    <location>
        <begin position="368"/>
        <end position="386"/>
    </location>
</feature>
<evidence type="ECO:0000256" key="6">
    <source>
        <dbReference type="SAM" id="Phobius"/>
    </source>
</evidence>
<evidence type="ECO:0000256" key="4">
    <source>
        <dbReference type="ARBA" id="ARBA00022840"/>
    </source>
</evidence>
<comment type="caution">
    <text evidence="8">The sequence shown here is derived from an EMBL/GenBank/DDBJ whole genome shotgun (WGS) entry which is preliminary data.</text>
</comment>
<dbReference type="PROSITE" id="PS00108">
    <property type="entry name" value="PROTEIN_KINASE_ST"/>
    <property type="match status" value="1"/>
</dbReference>
<reference evidence="8" key="1">
    <citation type="submission" date="2018-08" db="EMBL/GenBank/DDBJ databases">
        <title>Murine metabolic-syndrome-specific gut microbial biobank.</title>
        <authorList>
            <person name="Liu C."/>
        </authorList>
    </citation>
    <scope>NUCLEOTIDE SEQUENCE [LARGE SCALE GENOMIC DNA]</scope>
    <source>
        <strain evidence="8">Z82</strain>
    </source>
</reference>
<evidence type="ECO:0000256" key="5">
    <source>
        <dbReference type="SAM" id="MobiDB-lite"/>
    </source>
</evidence>
<dbReference type="PANTHER" id="PTHR43289">
    <property type="entry name" value="MITOGEN-ACTIVATED PROTEIN KINASE KINASE KINASE 20-RELATED"/>
    <property type="match status" value="1"/>
</dbReference>
<evidence type="ECO:0000259" key="7">
    <source>
        <dbReference type="PROSITE" id="PS50011"/>
    </source>
</evidence>
<dbReference type="EMBL" id="QWKH01000027">
    <property type="protein sequence ID" value="NBI34418.1"/>
    <property type="molecule type" value="Genomic_DNA"/>
</dbReference>
<feature type="domain" description="Protein kinase" evidence="7">
    <location>
        <begin position="29"/>
        <end position="304"/>
    </location>
</feature>
<dbReference type="SMART" id="SM00220">
    <property type="entry name" value="S_TKc"/>
    <property type="match status" value="1"/>
</dbReference>
<protein>
    <recommendedName>
        <fullName evidence="7">Protein kinase domain-containing protein</fullName>
    </recommendedName>
</protein>
<feature type="region of interest" description="Disordered" evidence="5">
    <location>
        <begin position="315"/>
        <end position="348"/>
    </location>
</feature>
<dbReference type="Gene3D" id="1.10.510.10">
    <property type="entry name" value="Transferase(Phosphotransferase) domain 1"/>
    <property type="match status" value="1"/>
</dbReference>
<dbReference type="InterPro" id="IPR000719">
    <property type="entry name" value="Prot_kinase_dom"/>
</dbReference>
<accession>A0A7C9JN53</accession>
<keyword evidence="2" id="KW-0547">Nucleotide-binding</keyword>
<proteinExistence type="predicted"/>
<evidence type="ECO:0000256" key="3">
    <source>
        <dbReference type="ARBA" id="ARBA00022777"/>
    </source>
</evidence>
<dbReference type="Pfam" id="PF00069">
    <property type="entry name" value="Pkinase"/>
    <property type="match status" value="1"/>
</dbReference>
<dbReference type="PROSITE" id="PS50011">
    <property type="entry name" value="PROTEIN_KINASE_DOM"/>
    <property type="match status" value="1"/>
</dbReference>
<keyword evidence="3" id="KW-0418">Kinase</keyword>
<evidence type="ECO:0000256" key="2">
    <source>
        <dbReference type="ARBA" id="ARBA00022741"/>
    </source>
</evidence>
<dbReference type="InterPro" id="IPR008271">
    <property type="entry name" value="Ser/Thr_kinase_AS"/>
</dbReference>
<dbReference type="AlphaFoldDB" id="A0A7C9JN53"/>
<organism evidence="8">
    <name type="scientific">Muribaculaceae bacterium Z82</name>
    <dbReference type="NCBI Taxonomy" id="2304548"/>
    <lineage>
        <taxon>Bacteria</taxon>
        <taxon>Pseudomonadati</taxon>
        <taxon>Bacteroidota</taxon>
        <taxon>Bacteroidia</taxon>
        <taxon>Bacteroidales</taxon>
        <taxon>Muribaculaceae</taxon>
    </lineage>
</organism>
<dbReference type="PANTHER" id="PTHR43289:SF6">
    <property type="entry name" value="SERINE_THREONINE-PROTEIN KINASE NEKL-3"/>
    <property type="match status" value="1"/>
</dbReference>
<keyword evidence="6" id="KW-0472">Membrane</keyword>
<evidence type="ECO:0000256" key="1">
    <source>
        <dbReference type="ARBA" id="ARBA00022679"/>
    </source>
</evidence>
<feature type="transmembrane region" description="Helical" evidence="6">
    <location>
        <begin position="437"/>
        <end position="461"/>
    </location>
</feature>
<dbReference type="SUPFAM" id="SSF56112">
    <property type="entry name" value="Protein kinase-like (PK-like)"/>
    <property type="match status" value="1"/>
</dbReference>
<keyword evidence="6" id="KW-1133">Transmembrane helix</keyword>
<name>A0A7C9JN53_9BACT</name>